<dbReference type="PANTHER" id="PTHR46796">
    <property type="entry name" value="HTH-TYPE TRANSCRIPTIONAL ACTIVATOR RHAS-RELATED"/>
    <property type="match status" value="1"/>
</dbReference>
<dbReference type="InterPro" id="IPR018060">
    <property type="entry name" value="HTH_AraC"/>
</dbReference>
<feature type="domain" description="HTH araC/xylS-type" evidence="4">
    <location>
        <begin position="182"/>
        <end position="279"/>
    </location>
</feature>
<dbReference type="Pfam" id="PF20240">
    <property type="entry name" value="DUF6597"/>
    <property type="match status" value="1"/>
</dbReference>
<dbReference type="GO" id="GO:0003700">
    <property type="term" value="F:DNA-binding transcription factor activity"/>
    <property type="evidence" value="ECO:0007669"/>
    <property type="project" value="InterPro"/>
</dbReference>
<evidence type="ECO:0000256" key="2">
    <source>
        <dbReference type="ARBA" id="ARBA00023125"/>
    </source>
</evidence>
<dbReference type="AlphaFoldDB" id="A0A3G8JSZ1"/>
<keyword evidence="1" id="KW-0805">Transcription regulation</keyword>
<accession>A0A3G8JSZ1</accession>
<proteinExistence type="predicted"/>
<evidence type="ECO:0000256" key="3">
    <source>
        <dbReference type="ARBA" id="ARBA00023163"/>
    </source>
</evidence>
<organism evidence="5 6">
    <name type="scientific">Gordonia insulae</name>
    <dbReference type="NCBI Taxonomy" id="2420509"/>
    <lineage>
        <taxon>Bacteria</taxon>
        <taxon>Bacillati</taxon>
        <taxon>Actinomycetota</taxon>
        <taxon>Actinomycetes</taxon>
        <taxon>Mycobacteriales</taxon>
        <taxon>Gordoniaceae</taxon>
        <taxon>Gordonia</taxon>
    </lineage>
</organism>
<gene>
    <name evidence="5" type="primary">rhaS_3</name>
    <name evidence="5" type="ORF">D7316_03898</name>
</gene>
<name>A0A3G8JSZ1_9ACTN</name>
<dbReference type="InterPro" id="IPR046532">
    <property type="entry name" value="DUF6597"/>
</dbReference>
<evidence type="ECO:0000313" key="6">
    <source>
        <dbReference type="Proteomes" id="UP000271469"/>
    </source>
</evidence>
<dbReference type="EMBL" id="CP033972">
    <property type="protein sequence ID" value="AZG47290.1"/>
    <property type="molecule type" value="Genomic_DNA"/>
</dbReference>
<keyword evidence="2" id="KW-0238">DNA-binding</keyword>
<dbReference type="Proteomes" id="UP000271469">
    <property type="component" value="Chromosome"/>
</dbReference>
<dbReference type="InterPro" id="IPR018062">
    <property type="entry name" value="HTH_AraC-typ_CS"/>
</dbReference>
<protein>
    <submittedName>
        <fullName evidence="5">HTH-type transcriptional activator RhaS</fullName>
    </submittedName>
</protein>
<sequence length="283" mass="31084">MKSDRSGDRAGTRVDDVERAHLVDPADTSFTIGRWAPSPDLTDLIRRFWVPTWSVPPGGSAPQRVLQYPVCLVVVTADYARFYGVNTGLSETELTGDGWAIGTMLAPAAGALITGGSVATWSDRFDDLSEVAGAAGRTLTTDIRAVMAGDPHDVGRQHEATDLVEAWMRPLLPADRDGLLINAIVEFVENDSSVTSVTQICDRFHLTERTLQRLTNRLLGLTPKWLIQRRRLHEAAERLRGPETTLAMVAAELGYADEAHLVRDFRTVTGMTPGQFAARFDDR</sequence>
<evidence type="ECO:0000256" key="1">
    <source>
        <dbReference type="ARBA" id="ARBA00023015"/>
    </source>
</evidence>
<dbReference type="InterPro" id="IPR050204">
    <property type="entry name" value="AraC_XylS_family_regulators"/>
</dbReference>
<dbReference type="SMART" id="SM00342">
    <property type="entry name" value="HTH_ARAC"/>
    <property type="match status" value="1"/>
</dbReference>
<dbReference type="PROSITE" id="PS01124">
    <property type="entry name" value="HTH_ARAC_FAMILY_2"/>
    <property type="match status" value="1"/>
</dbReference>
<dbReference type="Pfam" id="PF12833">
    <property type="entry name" value="HTH_18"/>
    <property type="match status" value="1"/>
</dbReference>
<dbReference type="KEGG" id="gom:D7316_03898"/>
<dbReference type="OrthoDB" id="2559672at2"/>
<keyword evidence="3" id="KW-0804">Transcription</keyword>
<dbReference type="GO" id="GO:0043565">
    <property type="term" value="F:sequence-specific DNA binding"/>
    <property type="evidence" value="ECO:0007669"/>
    <property type="project" value="InterPro"/>
</dbReference>
<reference evidence="5 6" key="1">
    <citation type="submission" date="2018-11" db="EMBL/GenBank/DDBJ databases">
        <title>Gordonia insulae sp. nov., isolated from an island soil.</title>
        <authorList>
            <person name="Kim Y.S."/>
            <person name="Kim S.B."/>
        </authorList>
    </citation>
    <scope>NUCLEOTIDE SEQUENCE [LARGE SCALE GENOMIC DNA]</scope>
    <source>
        <strain evidence="5 6">MMS17-SY073</strain>
    </source>
</reference>
<keyword evidence="6" id="KW-1185">Reference proteome</keyword>
<dbReference type="SUPFAM" id="SSF46689">
    <property type="entry name" value="Homeodomain-like"/>
    <property type="match status" value="1"/>
</dbReference>
<dbReference type="RefSeq" id="WP_124709682.1">
    <property type="nucleotide sequence ID" value="NZ_CP033972.1"/>
</dbReference>
<dbReference type="Gene3D" id="1.10.10.60">
    <property type="entry name" value="Homeodomain-like"/>
    <property type="match status" value="1"/>
</dbReference>
<dbReference type="InterPro" id="IPR009057">
    <property type="entry name" value="Homeodomain-like_sf"/>
</dbReference>
<dbReference type="PROSITE" id="PS00041">
    <property type="entry name" value="HTH_ARAC_FAMILY_1"/>
    <property type="match status" value="1"/>
</dbReference>
<evidence type="ECO:0000259" key="4">
    <source>
        <dbReference type="PROSITE" id="PS01124"/>
    </source>
</evidence>
<evidence type="ECO:0000313" key="5">
    <source>
        <dbReference type="EMBL" id="AZG47290.1"/>
    </source>
</evidence>